<dbReference type="Gene3D" id="3.40.50.10630">
    <property type="entry name" value="Uracil-DNA glycosylase-like"/>
    <property type="match status" value="1"/>
</dbReference>
<gene>
    <name evidence="3" type="ORF">LCGC14_0238550</name>
</gene>
<protein>
    <recommendedName>
        <fullName evidence="2">DUF5591 domain-containing protein</fullName>
    </recommendedName>
</protein>
<dbReference type="AlphaFoldDB" id="A0A0F9UCH5"/>
<comment type="caution">
    <text evidence="3">The sequence shown here is derived from an EMBL/GenBank/DDBJ whole genome shotgun (WGS) entry which is preliminary data.</text>
</comment>
<dbReference type="GO" id="GO:0008033">
    <property type="term" value="P:tRNA processing"/>
    <property type="evidence" value="ECO:0007669"/>
    <property type="project" value="UniProtKB-KW"/>
</dbReference>
<name>A0A0F9UCH5_9ZZZZ</name>
<dbReference type="SUPFAM" id="SSF52141">
    <property type="entry name" value="Uracil-DNA glycosylase-like"/>
    <property type="match status" value="1"/>
</dbReference>
<evidence type="ECO:0000313" key="3">
    <source>
        <dbReference type="EMBL" id="KKN89349.1"/>
    </source>
</evidence>
<dbReference type="EMBL" id="LAZR01000119">
    <property type="protein sequence ID" value="KKN89349.1"/>
    <property type="molecule type" value="Genomic_DNA"/>
</dbReference>
<accession>A0A0F9UCH5</accession>
<sequence>MTSTEANYRVVAALLRSDRPLTLAEVVEETGARRAAVMAALDSLDEAGDIRVGDLVTGEPGPQYAWRELAADDSSRRVPPGLNSELVKRFNSFVVNDYKPPKDKKHLVLFQCSVRRPFSTSPSQASMRRAVAMATGYDPAPRNDFAKCPVHVVVLASLVGPVPYDLEDLYPATVSFGGVGHFSNSDYAIVRPILAERMAAYIKANKRRYTNYATFTSGRYGEVMADAAELAGVDMAIFPDPQGPRVIRMGDSHPRQYWQKYWIQLCLEIANWLGPAGKRVAMKRLGDHDVEFA</sequence>
<dbReference type="InterPro" id="IPR036388">
    <property type="entry name" value="WH-like_DNA-bd_sf"/>
</dbReference>
<organism evidence="3">
    <name type="scientific">marine sediment metagenome</name>
    <dbReference type="NCBI Taxonomy" id="412755"/>
    <lineage>
        <taxon>unclassified sequences</taxon>
        <taxon>metagenomes</taxon>
        <taxon>ecological metagenomes</taxon>
    </lineage>
</organism>
<feature type="domain" description="DUF5591" evidence="2">
    <location>
        <begin position="87"/>
        <end position="236"/>
    </location>
</feature>
<dbReference type="Gene3D" id="1.10.10.10">
    <property type="entry name" value="Winged helix-like DNA-binding domain superfamily/Winged helix DNA-binding domain"/>
    <property type="match status" value="1"/>
</dbReference>
<evidence type="ECO:0000256" key="1">
    <source>
        <dbReference type="ARBA" id="ARBA00022694"/>
    </source>
</evidence>
<evidence type="ECO:0000259" key="2">
    <source>
        <dbReference type="Pfam" id="PF17884"/>
    </source>
</evidence>
<reference evidence="3" key="1">
    <citation type="journal article" date="2015" name="Nature">
        <title>Complex archaea that bridge the gap between prokaryotes and eukaryotes.</title>
        <authorList>
            <person name="Spang A."/>
            <person name="Saw J.H."/>
            <person name="Jorgensen S.L."/>
            <person name="Zaremba-Niedzwiedzka K."/>
            <person name="Martijn J."/>
            <person name="Lind A.E."/>
            <person name="van Eijk R."/>
            <person name="Schleper C."/>
            <person name="Guy L."/>
            <person name="Ettema T.J."/>
        </authorList>
    </citation>
    <scope>NUCLEOTIDE SEQUENCE</scope>
</reference>
<keyword evidence="1" id="KW-0819">tRNA processing</keyword>
<dbReference type="InterPro" id="IPR040777">
    <property type="entry name" value="DUF5591"/>
</dbReference>
<dbReference type="InterPro" id="IPR036895">
    <property type="entry name" value="Uracil-DNA_glycosylase-like_sf"/>
</dbReference>
<dbReference type="Pfam" id="PF17884">
    <property type="entry name" value="DUF5591"/>
    <property type="match status" value="1"/>
</dbReference>
<proteinExistence type="predicted"/>